<dbReference type="EMBL" id="JADIKF010000040">
    <property type="protein sequence ID" value="MBM7131839.1"/>
    <property type="molecule type" value="Genomic_DNA"/>
</dbReference>
<accession>A0ABS2KLM8</accession>
<protein>
    <submittedName>
        <fullName evidence="3">DUF1190 domain-containing protein</fullName>
    </submittedName>
</protein>
<dbReference type="Pfam" id="PF06693">
    <property type="entry name" value="DUF1190"/>
    <property type="match status" value="1"/>
</dbReference>
<evidence type="ECO:0000256" key="1">
    <source>
        <dbReference type="SAM" id="MobiDB-lite"/>
    </source>
</evidence>
<evidence type="ECO:0000313" key="4">
    <source>
        <dbReference type="Proteomes" id="UP001430193"/>
    </source>
</evidence>
<keyword evidence="2" id="KW-0732">Signal</keyword>
<name>A0ABS2KLM8_9GAMM</name>
<dbReference type="InterPro" id="IPR009576">
    <property type="entry name" value="Biofilm_formation_YgiB"/>
</dbReference>
<feature type="signal peptide" evidence="2">
    <location>
        <begin position="1"/>
        <end position="21"/>
    </location>
</feature>
<keyword evidence="4" id="KW-1185">Reference proteome</keyword>
<dbReference type="RefSeq" id="WP_204633387.1">
    <property type="nucleotide sequence ID" value="NZ_BSOC01000001.1"/>
</dbReference>
<reference evidence="3" key="1">
    <citation type="submission" date="2020-10" db="EMBL/GenBank/DDBJ databases">
        <title>Phylogeny of dyella-like bacteria.</title>
        <authorList>
            <person name="Fu J."/>
        </authorList>
    </citation>
    <scope>NUCLEOTIDE SEQUENCE</scope>
    <source>
        <strain evidence="3">DHON07</strain>
    </source>
</reference>
<feature type="chain" id="PRO_5047250711" evidence="2">
    <location>
        <begin position="22"/>
        <end position="172"/>
    </location>
</feature>
<evidence type="ECO:0000256" key="2">
    <source>
        <dbReference type="SAM" id="SignalP"/>
    </source>
</evidence>
<dbReference type="Proteomes" id="UP001430193">
    <property type="component" value="Unassembled WGS sequence"/>
</dbReference>
<dbReference type="PROSITE" id="PS51257">
    <property type="entry name" value="PROKAR_LIPOPROTEIN"/>
    <property type="match status" value="1"/>
</dbReference>
<feature type="compositionally biased region" description="Gly residues" evidence="1">
    <location>
        <begin position="161"/>
        <end position="172"/>
    </location>
</feature>
<proteinExistence type="predicted"/>
<sequence>MKRSRTASLVVMGLTPLFISACDDTQKSQQEFVSVDACTQAGVPVASCQEAYNRAVQEAPGDEMHYANESDCWATYEQNTCVESQDARGNSYWSAGMAAFLIARVVHGGVTSYYPAGPVFRKRDLSDYSPHYGSVYAGGGSGWRTVSSGEVAGEGDTVSRGGFGGDGEGGHS</sequence>
<comment type="caution">
    <text evidence="3">The sequence shown here is derived from an EMBL/GenBank/DDBJ whole genome shotgun (WGS) entry which is preliminary data.</text>
</comment>
<feature type="region of interest" description="Disordered" evidence="1">
    <location>
        <begin position="147"/>
        <end position="172"/>
    </location>
</feature>
<gene>
    <name evidence="3" type="ORF">ISS99_20125</name>
</gene>
<organism evidence="3 4">
    <name type="scientific">Dyella mobilis</name>
    <dbReference type="NCBI Taxonomy" id="1849582"/>
    <lineage>
        <taxon>Bacteria</taxon>
        <taxon>Pseudomonadati</taxon>
        <taxon>Pseudomonadota</taxon>
        <taxon>Gammaproteobacteria</taxon>
        <taxon>Lysobacterales</taxon>
        <taxon>Rhodanobacteraceae</taxon>
        <taxon>Dyella</taxon>
    </lineage>
</organism>
<evidence type="ECO:0000313" key="3">
    <source>
        <dbReference type="EMBL" id="MBM7131839.1"/>
    </source>
</evidence>